<proteinExistence type="predicted"/>
<name>A0ACC3NDY5_9PEZI</name>
<accession>A0ACC3NDY5</accession>
<organism evidence="1 2">
    <name type="scientific">Vermiconidia calcicola</name>
    <dbReference type="NCBI Taxonomy" id="1690605"/>
    <lineage>
        <taxon>Eukaryota</taxon>
        <taxon>Fungi</taxon>
        <taxon>Dikarya</taxon>
        <taxon>Ascomycota</taxon>
        <taxon>Pezizomycotina</taxon>
        <taxon>Dothideomycetes</taxon>
        <taxon>Dothideomycetidae</taxon>
        <taxon>Mycosphaerellales</taxon>
        <taxon>Extremaceae</taxon>
        <taxon>Vermiconidia</taxon>
    </lineage>
</organism>
<reference evidence="1" key="1">
    <citation type="submission" date="2023-07" db="EMBL/GenBank/DDBJ databases">
        <title>Black Yeasts Isolated from many extreme environments.</title>
        <authorList>
            <person name="Coleine C."/>
            <person name="Stajich J.E."/>
            <person name="Selbmann L."/>
        </authorList>
    </citation>
    <scope>NUCLEOTIDE SEQUENCE</scope>
    <source>
        <strain evidence="1">CCFEE 5714</strain>
    </source>
</reference>
<comment type="caution">
    <text evidence="1">The sequence shown here is derived from an EMBL/GenBank/DDBJ whole genome shotgun (WGS) entry which is preliminary data.</text>
</comment>
<sequence>MVCLDCSWSYLALVGNPSTGDRPGRKPSSGMNTSGSPQEDQASAQPDPSQSDPTQQRRRFKGDDPHFKYLDDTLLQITEARIAGDLTVLVTEQDLFNGGATQVGLAAAIVRARDWIAQIHKVRSSWSDDAHELRAKWGYCTETAAELQKLAPWNLRIVFAEVWRDVEKVHGMPEKPQRKEE</sequence>
<evidence type="ECO:0000313" key="1">
    <source>
        <dbReference type="EMBL" id="KAK3715267.1"/>
    </source>
</evidence>
<dbReference type="EMBL" id="JAUTXU010000050">
    <property type="protein sequence ID" value="KAK3715267.1"/>
    <property type="molecule type" value="Genomic_DNA"/>
</dbReference>
<gene>
    <name evidence="1" type="ORF">LTR37_007234</name>
</gene>
<evidence type="ECO:0000313" key="2">
    <source>
        <dbReference type="Proteomes" id="UP001281147"/>
    </source>
</evidence>
<keyword evidence="2" id="KW-1185">Reference proteome</keyword>
<protein>
    <submittedName>
        <fullName evidence="1">Uncharacterized protein</fullName>
    </submittedName>
</protein>
<dbReference type="Proteomes" id="UP001281147">
    <property type="component" value="Unassembled WGS sequence"/>
</dbReference>